<dbReference type="GO" id="GO:0016301">
    <property type="term" value="F:kinase activity"/>
    <property type="evidence" value="ECO:0007669"/>
    <property type="project" value="UniProtKB-KW"/>
</dbReference>
<dbReference type="EMBL" id="FTOR01000013">
    <property type="protein sequence ID" value="SIT33643.1"/>
    <property type="molecule type" value="Genomic_DNA"/>
</dbReference>
<dbReference type="CDD" id="cd00038">
    <property type="entry name" value="CAP_ED"/>
    <property type="match status" value="1"/>
</dbReference>
<name>A0A1N7REU1_9BACT</name>
<keyword evidence="2" id="KW-0808">Transferase</keyword>
<dbReference type="InterPro" id="IPR018490">
    <property type="entry name" value="cNMP-bd_dom_sf"/>
</dbReference>
<dbReference type="STRING" id="477680.SAMN05421788_11330"/>
<accession>A0A1N7REU1</accession>
<dbReference type="Proteomes" id="UP000186917">
    <property type="component" value="Unassembled WGS sequence"/>
</dbReference>
<organism evidence="2 3">
    <name type="scientific">Filimonas lacunae</name>
    <dbReference type="NCBI Taxonomy" id="477680"/>
    <lineage>
        <taxon>Bacteria</taxon>
        <taxon>Pseudomonadati</taxon>
        <taxon>Bacteroidota</taxon>
        <taxon>Chitinophagia</taxon>
        <taxon>Chitinophagales</taxon>
        <taxon>Chitinophagaceae</taxon>
        <taxon>Filimonas</taxon>
    </lineage>
</organism>
<reference evidence="3" key="1">
    <citation type="submission" date="2017-01" db="EMBL/GenBank/DDBJ databases">
        <authorList>
            <person name="Varghese N."/>
            <person name="Submissions S."/>
        </authorList>
    </citation>
    <scope>NUCLEOTIDE SEQUENCE [LARGE SCALE GENOMIC DNA]</scope>
    <source>
        <strain evidence="3">DSM 21054</strain>
    </source>
</reference>
<feature type="domain" description="Cyclic nucleotide-binding" evidence="1">
    <location>
        <begin position="66"/>
        <end position="151"/>
    </location>
</feature>
<evidence type="ECO:0000259" key="1">
    <source>
        <dbReference type="Pfam" id="PF00027"/>
    </source>
</evidence>
<keyword evidence="3" id="KW-1185">Reference proteome</keyword>
<evidence type="ECO:0000313" key="3">
    <source>
        <dbReference type="Proteomes" id="UP000186917"/>
    </source>
</evidence>
<dbReference type="AlphaFoldDB" id="A0A1N7REU1"/>
<dbReference type="Pfam" id="PF00027">
    <property type="entry name" value="cNMP_binding"/>
    <property type="match status" value="1"/>
</dbReference>
<evidence type="ECO:0000313" key="2">
    <source>
        <dbReference type="EMBL" id="SIT33643.1"/>
    </source>
</evidence>
<dbReference type="Gene3D" id="2.60.120.10">
    <property type="entry name" value="Jelly Rolls"/>
    <property type="match status" value="1"/>
</dbReference>
<keyword evidence="2" id="KW-0418">Kinase</keyword>
<dbReference type="InterPro" id="IPR014710">
    <property type="entry name" value="RmlC-like_jellyroll"/>
</dbReference>
<gene>
    <name evidence="2" type="ORF">SAMN05421788_11330</name>
</gene>
<protein>
    <submittedName>
        <fullName evidence="2">cAMP-binding domain of CRP or a regulatory subunit of cAMP-dependent protein kinases</fullName>
    </submittedName>
</protein>
<dbReference type="InterPro" id="IPR000595">
    <property type="entry name" value="cNMP-bd_dom"/>
</dbReference>
<proteinExistence type="predicted"/>
<dbReference type="SUPFAM" id="SSF51206">
    <property type="entry name" value="cAMP-binding domain-like"/>
    <property type="match status" value="1"/>
</dbReference>
<sequence>MQAPLFTNSYLHISKTGDTFFAFTNIQYATLFNSRPMLLNCSPYYISLISPAGNEKRRIVAVLQQKTIPKGTCLLQAGQICRYIYFVNYGCLRTFYLNESGVEQNVLLHPENWWVSDLASFSGKRKSKYNIGALEKTEVIFFSHEQLEQLFTEIPKLESFFRILYQNALVFYQNRLLTILTQSAEERFRIFRKLYPHLEQRIPQKHIASLLGMTPVFLSMLRKRHLP</sequence>